<proteinExistence type="predicted"/>
<name>A0A545UHU2_9GAMM</name>
<organism evidence="2 3">
    <name type="scientific">Aliikangiella coralliicola</name>
    <dbReference type="NCBI Taxonomy" id="2592383"/>
    <lineage>
        <taxon>Bacteria</taxon>
        <taxon>Pseudomonadati</taxon>
        <taxon>Pseudomonadota</taxon>
        <taxon>Gammaproteobacteria</taxon>
        <taxon>Oceanospirillales</taxon>
        <taxon>Pleioneaceae</taxon>
        <taxon>Aliikangiella</taxon>
    </lineage>
</organism>
<dbReference type="EMBL" id="VIKS01000003">
    <property type="protein sequence ID" value="TQV89040.1"/>
    <property type="molecule type" value="Genomic_DNA"/>
</dbReference>
<feature type="transmembrane region" description="Helical" evidence="1">
    <location>
        <begin position="106"/>
        <end position="127"/>
    </location>
</feature>
<comment type="caution">
    <text evidence="2">The sequence shown here is derived from an EMBL/GenBank/DDBJ whole genome shotgun (WGS) entry which is preliminary data.</text>
</comment>
<keyword evidence="1" id="KW-0812">Transmembrane</keyword>
<feature type="transmembrane region" description="Helical" evidence="1">
    <location>
        <begin position="52"/>
        <end position="70"/>
    </location>
</feature>
<dbReference type="RefSeq" id="WP_142892525.1">
    <property type="nucleotide sequence ID" value="NZ_ML660161.1"/>
</dbReference>
<keyword evidence="3" id="KW-1185">Reference proteome</keyword>
<reference evidence="2 3" key="1">
    <citation type="submission" date="2019-07" db="EMBL/GenBank/DDBJ databases">
        <title>Draft genome for Aliikangiella sp. M105.</title>
        <authorList>
            <person name="Wang G."/>
        </authorList>
    </citation>
    <scope>NUCLEOTIDE SEQUENCE [LARGE SCALE GENOMIC DNA]</scope>
    <source>
        <strain evidence="2 3">M105</strain>
    </source>
</reference>
<accession>A0A545UHU2</accession>
<dbReference type="Proteomes" id="UP000315439">
    <property type="component" value="Unassembled WGS sequence"/>
</dbReference>
<dbReference type="AlphaFoldDB" id="A0A545UHU2"/>
<keyword evidence="1" id="KW-1133">Transmembrane helix</keyword>
<protein>
    <submittedName>
        <fullName evidence="2">Uncharacterized protein</fullName>
    </submittedName>
</protein>
<evidence type="ECO:0000313" key="2">
    <source>
        <dbReference type="EMBL" id="TQV89040.1"/>
    </source>
</evidence>
<sequence>MKNYRLVYSDFSNKIIDLNYAIRSIWICFAGLCLIIINATETGSGFSGRLSLEGYLIFSTISTFFFVNYLTRNHPLMELVLGFLTIISSGVSGWLIMMAYSNAKNISHSLTFLMVYSLGTVIILLVLKPTKALN</sequence>
<evidence type="ECO:0000313" key="3">
    <source>
        <dbReference type="Proteomes" id="UP000315439"/>
    </source>
</evidence>
<feature type="transmembrane region" description="Helical" evidence="1">
    <location>
        <begin position="79"/>
        <end position="100"/>
    </location>
</feature>
<evidence type="ECO:0000256" key="1">
    <source>
        <dbReference type="SAM" id="Phobius"/>
    </source>
</evidence>
<keyword evidence="1" id="KW-0472">Membrane</keyword>
<gene>
    <name evidence="2" type="ORF">FLL46_05785</name>
</gene>
<feature type="transmembrane region" description="Helical" evidence="1">
    <location>
        <begin position="20"/>
        <end position="40"/>
    </location>
</feature>